<dbReference type="AlphaFoldDB" id="A0A7S1LZM3"/>
<protein>
    <recommendedName>
        <fullName evidence="12">Leucine-rich repeat-containing N-terminal plant-type domain-containing protein</fullName>
    </recommendedName>
</protein>
<reference evidence="13" key="1">
    <citation type="submission" date="2021-01" db="EMBL/GenBank/DDBJ databases">
        <authorList>
            <person name="Corre E."/>
            <person name="Pelletier E."/>
            <person name="Niang G."/>
            <person name="Scheremetjew M."/>
            <person name="Finn R."/>
            <person name="Kale V."/>
            <person name="Holt S."/>
            <person name="Cochrane G."/>
            <person name="Meng A."/>
            <person name="Brown T."/>
            <person name="Cohen L."/>
        </authorList>
    </citation>
    <scope>NUCLEOTIDE SEQUENCE</scope>
    <source>
        <strain evidence="13">CCAP 1951/1</strain>
    </source>
</reference>
<feature type="domain" description="Leucine-rich repeat-containing N-terminal plant-type" evidence="12">
    <location>
        <begin position="113"/>
        <end position="148"/>
    </location>
</feature>
<dbReference type="EMBL" id="HBGF01023832">
    <property type="protein sequence ID" value="CAD9117940.1"/>
    <property type="molecule type" value="Transcribed_RNA"/>
</dbReference>
<evidence type="ECO:0000256" key="7">
    <source>
        <dbReference type="ARBA" id="ARBA00023136"/>
    </source>
</evidence>
<dbReference type="Pfam" id="PF08263">
    <property type="entry name" value="LRRNT_2"/>
    <property type="match status" value="1"/>
</dbReference>
<evidence type="ECO:0000256" key="10">
    <source>
        <dbReference type="ARBA" id="ARBA00037847"/>
    </source>
</evidence>
<keyword evidence="7" id="KW-0472">Membrane</keyword>
<evidence type="ECO:0000256" key="9">
    <source>
        <dbReference type="ARBA" id="ARBA00023180"/>
    </source>
</evidence>
<keyword evidence="2" id="KW-0433">Leucine-rich repeat</keyword>
<keyword evidence="8" id="KW-0675">Receptor</keyword>
<sequence length="379" mass="39841">MRPWGTIPWSIVVASAVAVLGAIASTPNSNAAMESATSQRMCGTIPGVAVTGPIVMKNTSVPNAQACCYYCWSTQNCSVATLSDGFCLGMSSVTSFVTGVDGAASFSVGGTSHDDVLALASLAAGIIPTPPTWGSATPVCSWKGVTCSQTGMVTDVTLHFDAPLTGTVDLTQLPDNLRQLDLSANNFHGEVDLTLLPSQLTWLDLNGNHFNGTVNLTQLPTTLQYLDLDTNDFSGTVDLAHLPNALNWLDLHHNNFGGTVDLMKLPPKLSYLSLSINGIGGRVVLTQLPSQLQSLDLRSNHFNGTVDLTQLPSQMQLLTLSANDLSGTADLSHLPSTLQFVDLSDNHFCGSMPTNVGCSVIALGSRCQCAGRTVKCPAC</sequence>
<evidence type="ECO:0000256" key="6">
    <source>
        <dbReference type="ARBA" id="ARBA00022989"/>
    </source>
</evidence>
<evidence type="ECO:0000256" key="3">
    <source>
        <dbReference type="ARBA" id="ARBA00022692"/>
    </source>
</evidence>
<dbReference type="InterPro" id="IPR032675">
    <property type="entry name" value="LRR_dom_sf"/>
</dbReference>
<evidence type="ECO:0000313" key="13">
    <source>
        <dbReference type="EMBL" id="CAD9117940.1"/>
    </source>
</evidence>
<evidence type="ECO:0000259" key="12">
    <source>
        <dbReference type="Pfam" id="PF08263"/>
    </source>
</evidence>
<dbReference type="SUPFAM" id="SSF52058">
    <property type="entry name" value="L domain-like"/>
    <property type="match status" value="1"/>
</dbReference>
<keyword evidence="5" id="KW-0677">Repeat</keyword>
<evidence type="ECO:0000256" key="5">
    <source>
        <dbReference type="ARBA" id="ARBA00022737"/>
    </source>
</evidence>
<dbReference type="PANTHER" id="PTHR27000:SF787">
    <property type="entry name" value="RECEPTOR-LIKE PROTEIN 39"/>
    <property type="match status" value="1"/>
</dbReference>
<evidence type="ECO:0000256" key="1">
    <source>
        <dbReference type="ARBA" id="ARBA00004236"/>
    </source>
</evidence>
<name>A0A7S1LZM3_NEODS</name>
<accession>A0A7S1LZM3</accession>
<evidence type="ECO:0000256" key="11">
    <source>
        <dbReference type="SAM" id="SignalP"/>
    </source>
</evidence>
<feature type="chain" id="PRO_5030823420" description="Leucine-rich repeat-containing N-terminal plant-type domain-containing protein" evidence="11">
    <location>
        <begin position="25"/>
        <end position="379"/>
    </location>
</feature>
<dbReference type="GO" id="GO:0005886">
    <property type="term" value="C:plasma membrane"/>
    <property type="evidence" value="ECO:0007669"/>
    <property type="project" value="UniProtKB-SubCell"/>
</dbReference>
<dbReference type="Gene3D" id="3.80.10.10">
    <property type="entry name" value="Ribonuclease Inhibitor"/>
    <property type="match status" value="1"/>
</dbReference>
<keyword evidence="3" id="KW-0812">Transmembrane</keyword>
<dbReference type="GO" id="GO:0012505">
    <property type="term" value="C:endomembrane system"/>
    <property type="evidence" value="ECO:0007669"/>
    <property type="project" value="UniProtKB-SubCell"/>
</dbReference>
<keyword evidence="9" id="KW-0325">Glycoprotein</keyword>
<feature type="signal peptide" evidence="11">
    <location>
        <begin position="1"/>
        <end position="24"/>
    </location>
</feature>
<evidence type="ECO:0000256" key="2">
    <source>
        <dbReference type="ARBA" id="ARBA00022614"/>
    </source>
</evidence>
<evidence type="ECO:0000256" key="4">
    <source>
        <dbReference type="ARBA" id="ARBA00022729"/>
    </source>
</evidence>
<proteinExistence type="predicted"/>
<dbReference type="InterPro" id="IPR013210">
    <property type="entry name" value="LRR_N_plant-typ"/>
</dbReference>
<comment type="subcellular location">
    <subcellularLocation>
        <location evidence="1">Cell membrane</location>
    </subcellularLocation>
    <subcellularLocation>
        <location evidence="10">Endomembrane system</location>
        <topology evidence="10">Single-pass membrane protein</topology>
    </subcellularLocation>
</comment>
<keyword evidence="6" id="KW-1133">Transmembrane helix</keyword>
<organism evidence="13">
    <name type="scientific">Neobodo designis</name>
    <name type="common">Flagellated protozoan</name>
    <name type="synonym">Bodo designis</name>
    <dbReference type="NCBI Taxonomy" id="312471"/>
    <lineage>
        <taxon>Eukaryota</taxon>
        <taxon>Discoba</taxon>
        <taxon>Euglenozoa</taxon>
        <taxon>Kinetoplastea</taxon>
        <taxon>Metakinetoplastina</taxon>
        <taxon>Neobodonida</taxon>
        <taxon>Neobodo</taxon>
    </lineage>
</organism>
<dbReference type="PANTHER" id="PTHR27000">
    <property type="entry name" value="LEUCINE-RICH REPEAT RECEPTOR-LIKE PROTEIN KINASE FAMILY PROTEIN-RELATED"/>
    <property type="match status" value="1"/>
</dbReference>
<gene>
    <name evidence="13" type="ORF">NDES1114_LOCUS15764</name>
</gene>
<evidence type="ECO:0000256" key="8">
    <source>
        <dbReference type="ARBA" id="ARBA00023170"/>
    </source>
</evidence>
<keyword evidence="4 11" id="KW-0732">Signal</keyword>